<keyword evidence="2" id="KW-1185">Reference proteome</keyword>
<organism evidence="1 2">
    <name type="scientific">Phragmitibacter flavus</name>
    <dbReference type="NCBI Taxonomy" id="2576071"/>
    <lineage>
        <taxon>Bacteria</taxon>
        <taxon>Pseudomonadati</taxon>
        <taxon>Verrucomicrobiota</taxon>
        <taxon>Verrucomicrobiia</taxon>
        <taxon>Verrucomicrobiales</taxon>
        <taxon>Verrucomicrobiaceae</taxon>
        <taxon>Phragmitibacter</taxon>
    </lineage>
</organism>
<dbReference type="EMBL" id="VAUV01000021">
    <property type="protein sequence ID" value="TLD68667.1"/>
    <property type="molecule type" value="Genomic_DNA"/>
</dbReference>
<dbReference type="InterPro" id="IPR029013">
    <property type="entry name" value="HP0062-like_sf"/>
</dbReference>
<dbReference type="Proteomes" id="UP000306196">
    <property type="component" value="Unassembled WGS sequence"/>
</dbReference>
<dbReference type="InterPro" id="IPR010310">
    <property type="entry name" value="T7SS_ESAT-6-like"/>
</dbReference>
<dbReference type="Gene3D" id="1.10.287.850">
    <property type="entry name" value="HP0062-like domain"/>
    <property type="match status" value="1"/>
</dbReference>
<evidence type="ECO:0000313" key="1">
    <source>
        <dbReference type="EMBL" id="TLD68667.1"/>
    </source>
</evidence>
<protein>
    <submittedName>
        <fullName evidence="1">WXG100 family type VII secretion target</fullName>
    </submittedName>
</protein>
<proteinExistence type="predicted"/>
<evidence type="ECO:0000313" key="2">
    <source>
        <dbReference type="Proteomes" id="UP000306196"/>
    </source>
</evidence>
<name>A0A5R8K8K7_9BACT</name>
<reference evidence="1 2" key="1">
    <citation type="submission" date="2019-05" db="EMBL/GenBank/DDBJ databases">
        <title>Verrucobacter flavum gen. nov., sp. nov. a new member of the family Verrucomicrobiaceae.</title>
        <authorList>
            <person name="Szuroczki S."/>
            <person name="Abbaszade G."/>
            <person name="Szabo A."/>
            <person name="Felfoldi T."/>
            <person name="Schumann P."/>
            <person name="Boka K."/>
            <person name="Keki Z."/>
            <person name="Toumi M."/>
            <person name="Toth E."/>
        </authorList>
    </citation>
    <scope>NUCLEOTIDE SEQUENCE [LARGE SCALE GENOMIC DNA]</scope>
    <source>
        <strain evidence="1 2">MG-N-17</strain>
    </source>
</reference>
<gene>
    <name evidence="1" type="ORF">FEM03_21760</name>
</gene>
<dbReference type="AlphaFoldDB" id="A0A5R8K8K7"/>
<sequence>MSQAIMDPEEVRRFAKELKRFNDEVAAKSSALNARFSALSATWQDQEHTKFAEEFLTTMKVIKKFVEISEKHTPFLLRKAQRIEDYLGQR</sequence>
<comment type="caution">
    <text evidence="1">The sequence shown here is derived from an EMBL/GenBank/DDBJ whole genome shotgun (WGS) entry which is preliminary data.</text>
</comment>
<dbReference type="Pfam" id="PF06013">
    <property type="entry name" value="WXG100"/>
    <property type="match status" value="1"/>
</dbReference>
<dbReference type="RefSeq" id="WP_138088421.1">
    <property type="nucleotide sequence ID" value="NZ_VAUV01000021.1"/>
</dbReference>
<dbReference type="SUPFAM" id="SSF158414">
    <property type="entry name" value="HP0062-like"/>
    <property type="match status" value="1"/>
</dbReference>
<accession>A0A5R8K8K7</accession>
<dbReference type="OrthoDB" id="3035322at2"/>